<dbReference type="GO" id="GO:0030992">
    <property type="term" value="C:intraciliary transport particle B"/>
    <property type="evidence" value="ECO:0007669"/>
    <property type="project" value="InterPro"/>
</dbReference>
<evidence type="ECO:0000256" key="2">
    <source>
        <dbReference type="ARBA" id="ARBA00022794"/>
    </source>
</evidence>
<dbReference type="PANTHER" id="PTHR15614">
    <property type="entry name" value="INTRAFLAGELLAR TRANSPORT PROTEIN 81 HOMOLOG"/>
    <property type="match status" value="1"/>
</dbReference>
<feature type="compositionally biased region" description="Low complexity" evidence="8">
    <location>
        <begin position="693"/>
        <end position="714"/>
    </location>
</feature>
<reference evidence="11" key="1">
    <citation type="submission" date="2013-09" db="EMBL/GenBank/DDBJ databases">
        <title>The Genome Sequence of Anopheles culicifacies species A.</title>
        <authorList>
            <consortium name="The Broad Institute Genomics Platform"/>
            <person name="Neafsey D.E."/>
            <person name="Besansky N."/>
            <person name="Howell P."/>
            <person name="Walton C."/>
            <person name="Young S.K."/>
            <person name="Zeng Q."/>
            <person name="Gargeya S."/>
            <person name="Fitzgerald M."/>
            <person name="Haas B."/>
            <person name="Abouelleil A."/>
            <person name="Allen A.W."/>
            <person name="Alvarado L."/>
            <person name="Arachchi H.M."/>
            <person name="Berlin A.M."/>
            <person name="Chapman S.B."/>
            <person name="Gainer-Dewar J."/>
            <person name="Goldberg J."/>
            <person name="Griggs A."/>
            <person name="Gujja S."/>
            <person name="Hansen M."/>
            <person name="Howarth C."/>
            <person name="Imamovic A."/>
            <person name="Ireland A."/>
            <person name="Larimer J."/>
            <person name="McCowan C."/>
            <person name="Murphy C."/>
            <person name="Pearson M."/>
            <person name="Poon T.W."/>
            <person name="Priest M."/>
            <person name="Roberts A."/>
            <person name="Saif S."/>
            <person name="Shea T."/>
            <person name="Sisk P."/>
            <person name="Sykes S."/>
            <person name="Wortman J."/>
            <person name="Nusbaum C."/>
            <person name="Birren B."/>
        </authorList>
    </citation>
    <scope>NUCLEOTIDE SEQUENCE [LARGE SCALE GENOMIC DNA]</scope>
    <source>
        <strain evidence="11">A-37</strain>
    </source>
</reference>
<sequence length="1368" mass="157068">MTEGLKLIVIELNKLLETDYNLITFDSLSPESLLQVLVDVFQAFGAIDRLDVRENDPEETNALVMEALRKVQYRPAEDIDDPGAFRRGMVRGEKKLIHPILRWMFENRERVKKAAYLAKFLIPLDLPPEAMSMPELGSLWAQYLETMNDFKDAHRAYEQSVHEGTQTRELRNDISAIEAEIENVKKRIERTQARLDKVPQQELLLEAANSLRIEKERQKELLQQIDEQKQGLNRATMVHERLQKDLHNAKMSVQGATPQNLMESIIEETQVLEFMVQQKLPQELHQRRSEVQTLQEVIDEPNITRGDLQEWQQRVDEMNREIQRLVEVRLAEYSTQNDTLGPFRQQAAMVARNKEAAAEQLDQMTKELREVERQLQDRQRQLQETVGEVILRGEDLKQFVNTLRAKSNVYKQQRSELAAVKAEVNDLTQTLENLKSQDPSLSTTLSQMTDDEVSSIGPNATLDGAVDGDLGGDRRTESPITGRGMTELARLVDGLQRAVGAARERVTPLSQQLRPLRERVIELKDEMDSKKQVGRHCSFVDALYSAFRFNAVVIRQLQLSYYLLTKMKRGELPRRINRSLKKMAKLNLLTVLNENVTKPITRFFRNDILELQRNKTKAEYHYCSDYRVTQDAEKCSKASKHTVKCIEFSCREYSPNKPTLRDQLKEFTMKHNPSEDMVKDLLSIMKDNGLELSNSSSSSSNDSSSSNISLSSQSEPTSFCTPPTYHNFDLIPMSVGRYLSFGIKRSVTNYLQRFVDDSNHWYMKTLFMDMAFYVIKSEKAKQGTGQLPHYLIILGKLSIQLDEPFVIGVYQGAFPTPTIANEILRPLVDEMKELENRKFEIESRPYLISIRAVLCDPIANSLITCTALPNSQYGCSKCNQKGQLQFHEGITSFPPTANLATLRTDDDFVYGLINGHHVGVPVLGELNLDLKSQFMIDYKYVVCEGVMKRLMDLWMTGKLDYRLNKQSLRRISSKMVAMAKYCPREFRQKPKSLEELDQWDAYDWRQFLLYYSPIVLKKHMSHKYYVHFLYLHLAMRILISGEIFIECNTFVAGQLLNTFVADFSNLYGSQLIDYNVHNLLHFEDVNMKAGPMCRMNGFHFDRQMDTILRSISTNASITLEELGAQIEDTTSAIVENQLNEYKQPFPRLEATPFGTELLINQHVTLSIREPDNCAITKNGVMLVEAFGVQEGEIIITGRRFVEQAVLYQAPVTTQKLLLVSGLSDTYDALIATLNAESATMQSKITETERAIRKLEQEWQELQMEHERSQLLLEKANEEMSTVGNGERVSLKETLSQQILEQEATLKRLTEEKGLLLASKNDRAQQLEMWTDLRKLFEVKIRCLHERKQRGPGGTLSVSRGGAETFTLQ</sequence>
<feature type="coiled-coil region" evidence="7">
    <location>
        <begin position="308"/>
        <end position="437"/>
    </location>
</feature>
<dbReference type="Gene3D" id="1.10.418.70">
    <property type="entry name" value="Intraflagellar transport protein 81, N-terminal domain"/>
    <property type="match status" value="1"/>
</dbReference>
<dbReference type="GO" id="GO:0015631">
    <property type="term" value="F:tubulin binding"/>
    <property type="evidence" value="ECO:0007669"/>
    <property type="project" value="InterPro"/>
</dbReference>
<dbReference type="EnsemblMetazoa" id="ACUA025199-RA">
    <property type="protein sequence ID" value="ACUA025199-PA"/>
    <property type="gene ID" value="ACUA025199"/>
</dbReference>
<feature type="region of interest" description="Disordered" evidence="8">
    <location>
        <begin position="1348"/>
        <end position="1368"/>
    </location>
</feature>
<dbReference type="InterPro" id="IPR043016">
    <property type="entry name" value="IFT81_N_sf"/>
</dbReference>
<organism evidence="10 11">
    <name type="scientific">Anopheles culicifacies</name>
    <dbReference type="NCBI Taxonomy" id="139723"/>
    <lineage>
        <taxon>Eukaryota</taxon>
        <taxon>Metazoa</taxon>
        <taxon>Ecdysozoa</taxon>
        <taxon>Arthropoda</taxon>
        <taxon>Hexapoda</taxon>
        <taxon>Insecta</taxon>
        <taxon>Pterygota</taxon>
        <taxon>Neoptera</taxon>
        <taxon>Endopterygota</taxon>
        <taxon>Diptera</taxon>
        <taxon>Nematocera</taxon>
        <taxon>Culicoidea</taxon>
        <taxon>Culicidae</taxon>
        <taxon>Anophelinae</taxon>
        <taxon>Anopheles</taxon>
        <taxon>culicifacies species complex</taxon>
    </lineage>
</organism>
<evidence type="ECO:0000313" key="10">
    <source>
        <dbReference type="EnsemblMetazoa" id="ACUA025199-PA"/>
    </source>
</evidence>
<feature type="coiled-coil region" evidence="7">
    <location>
        <begin position="167"/>
        <end position="235"/>
    </location>
</feature>
<evidence type="ECO:0000313" key="11">
    <source>
        <dbReference type="Proteomes" id="UP000075883"/>
    </source>
</evidence>
<accession>A0A182MSH1</accession>
<keyword evidence="3 7" id="KW-0175">Coiled coil</keyword>
<feature type="region of interest" description="Disordered" evidence="8">
    <location>
        <begin position="692"/>
        <end position="716"/>
    </location>
</feature>
<evidence type="ECO:0000256" key="3">
    <source>
        <dbReference type="ARBA" id="ARBA00023054"/>
    </source>
</evidence>
<dbReference type="VEuPathDB" id="VectorBase:ACUA025199"/>
<dbReference type="STRING" id="139723.A0A182MSH1"/>
<feature type="region of interest" description="Disordered" evidence="8">
    <location>
        <begin position="451"/>
        <end position="472"/>
    </location>
</feature>
<evidence type="ECO:0000256" key="5">
    <source>
        <dbReference type="ARBA" id="ARBA00023273"/>
    </source>
</evidence>
<name>A0A182MSH1_9DIPT</name>
<dbReference type="InterPro" id="IPR041146">
    <property type="entry name" value="IFT81_CH"/>
</dbReference>
<dbReference type="InterPro" id="IPR029600">
    <property type="entry name" value="IFT81"/>
</dbReference>
<dbReference type="EMBL" id="AXCM01000365">
    <property type="status" value="NOT_ANNOTATED_CDS"/>
    <property type="molecule type" value="Genomic_DNA"/>
</dbReference>
<dbReference type="GO" id="GO:0036064">
    <property type="term" value="C:ciliary basal body"/>
    <property type="evidence" value="ECO:0007669"/>
    <property type="project" value="TreeGrafter"/>
</dbReference>
<evidence type="ECO:0000256" key="8">
    <source>
        <dbReference type="SAM" id="MobiDB-lite"/>
    </source>
</evidence>
<dbReference type="GO" id="GO:0060271">
    <property type="term" value="P:cilium assembly"/>
    <property type="evidence" value="ECO:0007669"/>
    <property type="project" value="InterPro"/>
</dbReference>
<feature type="coiled-coil region" evidence="7">
    <location>
        <begin position="1237"/>
        <end position="1311"/>
    </location>
</feature>
<protein>
    <recommendedName>
        <fullName evidence="9">IFT81 calponin homology domain-containing protein</fullName>
    </recommendedName>
</protein>
<comment type="subcellular location">
    <subcellularLocation>
        <location evidence="1">Cell projection</location>
        <location evidence="1">Cilium</location>
    </subcellularLocation>
</comment>
<evidence type="ECO:0000256" key="6">
    <source>
        <dbReference type="ARBA" id="ARBA00043983"/>
    </source>
</evidence>
<reference evidence="10" key="2">
    <citation type="submission" date="2020-05" db="UniProtKB">
        <authorList>
            <consortium name="EnsemblMetazoa"/>
        </authorList>
    </citation>
    <scope>IDENTIFICATION</scope>
    <source>
        <strain evidence="10">A-37</strain>
    </source>
</reference>
<keyword evidence="11" id="KW-1185">Reference proteome</keyword>
<dbReference type="Pfam" id="PF18383">
    <property type="entry name" value="IFT81_CH"/>
    <property type="match status" value="1"/>
</dbReference>
<dbReference type="PANTHER" id="PTHR15614:SF2">
    <property type="entry name" value="INTRAFLAGELLAR TRANSPORT PROTEIN 81 HOMOLOG"/>
    <property type="match status" value="1"/>
</dbReference>
<evidence type="ECO:0000256" key="1">
    <source>
        <dbReference type="ARBA" id="ARBA00004138"/>
    </source>
</evidence>
<dbReference type="Proteomes" id="UP000075883">
    <property type="component" value="Unassembled WGS sequence"/>
</dbReference>
<dbReference type="GO" id="GO:0042073">
    <property type="term" value="P:intraciliary transport"/>
    <property type="evidence" value="ECO:0007669"/>
    <property type="project" value="InterPro"/>
</dbReference>
<keyword evidence="4" id="KW-0969">Cilium</keyword>
<keyword evidence="5" id="KW-0966">Cell projection</keyword>
<evidence type="ECO:0000259" key="9">
    <source>
        <dbReference type="Pfam" id="PF18383"/>
    </source>
</evidence>
<evidence type="ECO:0000256" key="7">
    <source>
        <dbReference type="SAM" id="Coils"/>
    </source>
</evidence>
<feature type="domain" description="IFT81 calponin homology" evidence="9">
    <location>
        <begin position="3"/>
        <end position="125"/>
    </location>
</feature>
<comment type="similarity">
    <text evidence="6">Belongs to the IFT81 family.</text>
</comment>
<evidence type="ECO:0000256" key="4">
    <source>
        <dbReference type="ARBA" id="ARBA00023069"/>
    </source>
</evidence>
<keyword evidence="2" id="KW-0970">Cilium biogenesis/degradation</keyword>
<proteinExistence type="inferred from homology"/>